<evidence type="ECO:0000313" key="1">
    <source>
        <dbReference type="EMBL" id="AXX97690.1"/>
    </source>
</evidence>
<protein>
    <submittedName>
        <fullName evidence="1">DUF2924 domain-containing protein</fullName>
    </submittedName>
</protein>
<dbReference type="Pfam" id="PF11149">
    <property type="entry name" value="DUF2924"/>
    <property type="match status" value="1"/>
</dbReference>
<organism evidence="1 2">
    <name type="scientific">Profundibacter amoris</name>
    <dbReference type="NCBI Taxonomy" id="2171755"/>
    <lineage>
        <taxon>Bacteria</taxon>
        <taxon>Pseudomonadati</taxon>
        <taxon>Pseudomonadota</taxon>
        <taxon>Alphaproteobacteria</taxon>
        <taxon>Rhodobacterales</taxon>
        <taxon>Paracoccaceae</taxon>
        <taxon>Profundibacter</taxon>
    </lineage>
</organism>
<name>A0A347UFR2_9RHOB</name>
<sequence length="166" mass="18401">MTTAPASPPKPGEHPATDQTVLSRLAGLKTMSVNELKEEWERLFATGAPNNSRSYLEIRIAYRIQELTHGGLSRKSRQMLKALSAEMHGKRLGGTPKMLDDRKPIPGTRLIREWQGVTHVVTVQPDGFDYDGQRYKSLSKVANTITGKHWNGFAFFGLGRARKGGA</sequence>
<dbReference type="OrthoDB" id="284135at2"/>
<dbReference type="KEGG" id="pamo:BAR1_06940"/>
<accession>A0A347UFR2</accession>
<dbReference type="Proteomes" id="UP000261704">
    <property type="component" value="Chromosome"/>
</dbReference>
<dbReference type="AlphaFoldDB" id="A0A347UFR2"/>
<dbReference type="EMBL" id="CP032125">
    <property type="protein sequence ID" value="AXX97690.1"/>
    <property type="molecule type" value="Genomic_DNA"/>
</dbReference>
<proteinExistence type="predicted"/>
<dbReference type="InterPro" id="IPR021322">
    <property type="entry name" value="DUF2924"/>
</dbReference>
<evidence type="ECO:0000313" key="2">
    <source>
        <dbReference type="Proteomes" id="UP000261704"/>
    </source>
</evidence>
<keyword evidence="2" id="KW-1185">Reference proteome</keyword>
<dbReference type="RefSeq" id="WP_118942347.1">
    <property type="nucleotide sequence ID" value="NZ_CP032125.1"/>
</dbReference>
<reference evidence="1 2" key="1">
    <citation type="submission" date="2018-09" db="EMBL/GenBank/DDBJ databases">
        <title>Profundibacter amoris BAR1 gen. nov., sp. nov., a new member of the Roseobacter clade isolated at Lokis Castle Vent Field on the Arctic Mid-Oceanic Ridge.</title>
        <authorList>
            <person name="Le Moine Bauer S."/>
            <person name="Sjoeberg A.G."/>
            <person name="L'Haridon S."/>
            <person name="Stokke R."/>
            <person name="Roalkvam I."/>
            <person name="Steen I.H."/>
            <person name="Dahle H."/>
        </authorList>
    </citation>
    <scope>NUCLEOTIDE SEQUENCE [LARGE SCALE GENOMIC DNA]</scope>
    <source>
        <strain evidence="1 2">BAR1</strain>
    </source>
</reference>
<gene>
    <name evidence="1" type="ORF">BAR1_06940</name>
</gene>